<dbReference type="Gene3D" id="2.40.100.10">
    <property type="entry name" value="Cyclophilin-like"/>
    <property type="match status" value="1"/>
</dbReference>
<evidence type="ECO:0000259" key="2">
    <source>
        <dbReference type="Pfam" id="PF19200"/>
    </source>
</evidence>
<dbReference type="Pfam" id="PF05913">
    <property type="entry name" value="MupG_C"/>
    <property type="match status" value="1"/>
</dbReference>
<reference evidence="4 8" key="3">
    <citation type="submission" date="2020-04" db="EMBL/GenBank/DDBJ databases">
        <authorList>
            <person name="Abaymova A."/>
            <person name="Teymurazov M."/>
            <person name="Tazyna O."/>
            <person name="Chatushin Y."/>
            <person name="Svetoch E."/>
            <person name="Pereligyn V."/>
            <person name="Pohylenko V."/>
            <person name="Platonov M."/>
            <person name="Kartsev N."/>
            <person name="Skryabin Y."/>
            <person name="Sizova A."/>
            <person name="Solomentsev V."/>
            <person name="Kislichkina A."/>
            <person name="Bogun A."/>
        </authorList>
    </citation>
    <scope>NUCLEOTIDE SEQUENCE [LARGE SCALE GENOMIC DNA]</scope>
    <source>
        <strain evidence="4">SCPM-O-B-8398</strain>
        <strain evidence="8">SCPM-O-B-8398 (E28)</strain>
    </source>
</reference>
<dbReference type="STRING" id="53346.A5802_001896"/>
<dbReference type="AlphaFoldDB" id="A0A1V2UDU8"/>
<dbReference type="InterPro" id="IPR029000">
    <property type="entry name" value="Cyclophilin-like_dom_sf"/>
</dbReference>
<dbReference type="OrthoDB" id="5809921at2"/>
<evidence type="ECO:0000313" key="3">
    <source>
        <dbReference type="EMBL" id="BBM14073.1"/>
    </source>
</evidence>
<feature type="domain" description="6-phospho-N-acetylmuramidase C-terminal" evidence="1">
    <location>
        <begin position="248"/>
        <end position="360"/>
    </location>
</feature>
<accession>A0A1V2UDU8</accession>
<dbReference type="PANTHER" id="PTHR38435:SF1">
    <property type="entry name" value="DUF871 DOMAIN-CONTAINING PROTEIN"/>
    <property type="match status" value="1"/>
</dbReference>
<reference evidence="3 7" key="2">
    <citation type="submission" date="2019-07" db="EMBL/GenBank/DDBJ databases">
        <title>antibiotic susceptibility of plant-derived lactic acid bacteria.</title>
        <authorList>
            <person name="Sugiyama M."/>
            <person name="Noda M."/>
        </authorList>
    </citation>
    <scope>NUCLEOTIDE SEQUENCE [LARGE SCALE GENOMIC DNA]</scope>
    <source>
        <strain evidence="3 7">15-1A</strain>
    </source>
</reference>
<dbReference type="InterPro" id="IPR008589">
    <property type="entry name" value="MupG"/>
</dbReference>
<dbReference type="SUPFAM" id="SSF50891">
    <property type="entry name" value="Cyclophilin-like"/>
    <property type="match status" value="1"/>
</dbReference>
<dbReference type="RefSeq" id="WP_023520146.1">
    <property type="nucleotide sequence ID" value="NZ_AP019810.1"/>
</dbReference>
<dbReference type="InterPro" id="IPR043797">
    <property type="entry name" value="MupG_N"/>
</dbReference>
<evidence type="ECO:0000313" key="4">
    <source>
        <dbReference type="EMBL" id="NMP57862.1"/>
    </source>
</evidence>
<gene>
    <name evidence="5" type="ORF">BTN92_12845</name>
    <name evidence="3" type="ORF">EM151A_0835</name>
    <name evidence="4" type="ORF">HI921_05180</name>
</gene>
<dbReference type="EMBL" id="AP019810">
    <property type="protein sequence ID" value="BBM14073.1"/>
    <property type="molecule type" value="Genomic_DNA"/>
</dbReference>
<evidence type="ECO:0000313" key="6">
    <source>
        <dbReference type="Proteomes" id="UP000189299"/>
    </source>
</evidence>
<dbReference type="Proteomes" id="UP000557857">
    <property type="component" value="Unassembled WGS sequence"/>
</dbReference>
<evidence type="ECO:0000259" key="1">
    <source>
        <dbReference type="Pfam" id="PF05913"/>
    </source>
</evidence>
<protein>
    <submittedName>
        <fullName evidence="4">DUF871 domain-containing protein</fullName>
    </submittedName>
    <submittedName>
        <fullName evidence="3">Outer surface protein</fullName>
    </submittedName>
    <submittedName>
        <fullName evidence="5">PTS-associated protein</fullName>
    </submittedName>
</protein>
<dbReference type="SUPFAM" id="SSF51445">
    <property type="entry name" value="(Trans)glycosidases"/>
    <property type="match status" value="1"/>
</dbReference>
<dbReference type="InterPro" id="IPR043894">
    <property type="entry name" value="MupG_C"/>
</dbReference>
<evidence type="ECO:0000313" key="7">
    <source>
        <dbReference type="Proteomes" id="UP000509460"/>
    </source>
</evidence>
<dbReference type="PANTHER" id="PTHR38435">
    <property type="match status" value="1"/>
</dbReference>
<dbReference type="Gene3D" id="3.20.20.70">
    <property type="entry name" value="Aldolase class I"/>
    <property type="match status" value="1"/>
</dbReference>
<dbReference type="Proteomes" id="UP000509460">
    <property type="component" value="Chromosome"/>
</dbReference>
<dbReference type="Pfam" id="PF19200">
    <property type="entry name" value="MupG_N"/>
    <property type="match status" value="1"/>
</dbReference>
<evidence type="ECO:0000313" key="5">
    <source>
        <dbReference type="EMBL" id="ONN41464.1"/>
    </source>
</evidence>
<name>A0A1V2UDU8_ENTMU</name>
<dbReference type="EMBL" id="MSTR01000014">
    <property type="protein sequence ID" value="ONN41464.1"/>
    <property type="molecule type" value="Genomic_DNA"/>
</dbReference>
<sequence>MKRSLGISLYPDHSNPQEDRAYLEMAHKYGFTRIFMSMLEVTEETEQIKQKFQQLIEYASSLGFETILDVAPSIFEQLNISYDDMSFFHELGADGIRLDLGFDGRKEALLTYNPYQLAIELNMSNDVAYLENILSHQANTPFLYGCHNFYPQAGTGLPYEFFETCSCRFKRQGIRTAAFITSQTGTIGPWDVNDGLPTLEMHRQLGVVPAAKHLFATNLIDDVIIGNAYASEEELQALGTVDRYQTVFAIEFLPQTHEVERGIVLNEQHVRRGDITSQVIRSTEVRKTYQADANPPHDNEETFQVGDVVIGNDSFGKYKNELQIVLTPHQDPRKNKVGAIVADEQLLLSFVHPWSKFKFKEK</sequence>
<proteinExistence type="predicted"/>
<dbReference type="InterPro" id="IPR013785">
    <property type="entry name" value="Aldolase_TIM"/>
</dbReference>
<dbReference type="Proteomes" id="UP000189299">
    <property type="component" value="Unassembled WGS sequence"/>
</dbReference>
<organism evidence="5 6">
    <name type="scientific">Enterococcus mundtii</name>
    <dbReference type="NCBI Taxonomy" id="53346"/>
    <lineage>
        <taxon>Bacteria</taxon>
        <taxon>Bacillati</taxon>
        <taxon>Bacillota</taxon>
        <taxon>Bacilli</taxon>
        <taxon>Lactobacillales</taxon>
        <taxon>Enterococcaceae</taxon>
        <taxon>Enterococcus</taxon>
    </lineage>
</organism>
<dbReference type="InterPro" id="IPR017853">
    <property type="entry name" value="GH"/>
</dbReference>
<evidence type="ECO:0000313" key="8">
    <source>
        <dbReference type="Proteomes" id="UP000557857"/>
    </source>
</evidence>
<dbReference type="EMBL" id="JABCAG010000010">
    <property type="protein sequence ID" value="NMP57862.1"/>
    <property type="molecule type" value="Genomic_DNA"/>
</dbReference>
<feature type="domain" description="6-phospho-N-acetylmuramidase N-terminal" evidence="2">
    <location>
        <begin position="5"/>
        <end position="239"/>
    </location>
</feature>
<reference evidence="5 6" key="1">
    <citation type="submission" date="2016-12" db="EMBL/GenBank/DDBJ databases">
        <authorList>
            <person name="Song W.-J."/>
            <person name="Kurnit D.M."/>
        </authorList>
    </citation>
    <scope>NUCLEOTIDE SEQUENCE [LARGE SCALE GENOMIC DNA]</scope>
    <source>
        <strain evidence="5 6">CGB1038-1_S1</strain>
    </source>
</reference>